<dbReference type="InterPro" id="IPR002885">
    <property type="entry name" value="PPR_rpt"/>
</dbReference>
<evidence type="ECO:0008006" key="7">
    <source>
        <dbReference type="Google" id="ProtNLM"/>
    </source>
</evidence>
<evidence type="ECO:0000256" key="3">
    <source>
        <dbReference type="PROSITE-ProRule" id="PRU00708"/>
    </source>
</evidence>
<dbReference type="InterPro" id="IPR011990">
    <property type="entry name" value="TPR-like_helical_dom_sf"/>
</dbReference>
<reference evidence="5" key="1">
    <citation type="submission" date="2022-12" db="EMBL/GenBank/DDBJ databases">
        <title>Draft genome assemblies for two species of Escallonia (Escalloniales).</title>
        <authorList>
            <person name="Chanderbali A."/>
            <person name="Dervinis C."/>
            <person name="Anghel I."/>
            <person name="Soltis D."/>
            <person name="Soltis P."/>
            <person name="Zapata F."/>
        </authorList>
    </citation>
    <scope>NUCLEOTIDE SEQUENCE</scope>
    <source>
        <strain evidence="5">UCBG64.0493</strain>
        <tissue evidence="5">Leaf</tissue>
    </source>
</reference>
<feature type="repeat" description="PPR" evidence="3">
    <location>
        <begin position="383"/>
        <end position="417"/>
    </location>
</feature>
<evidence type="ECO:0000256" key="4">
    <source>
        <dbReference type="SAM" id="MobiDB-lite"/>
    </source>
</evidence>
<evidence type="ECO:0000313" key="6">
    <source>
        <dbReference type="Proteomes" id="UP001188597"/>
    </source>
</evidence>
<dbReference type="PANTHER" id="PTHR47936:SF1">
    <property type="entry name" value="PENTATRICOPEPTIDE REPEAT-CONTAINING PROTEIN GUN1, CHLOROPLASTIC"/>
    <property type="match status" value="1"/>
</dbReference>
<dbReference type="AlphaFoldDB" id="A0AA89B801"/>
<gene>
    <name evidence="5" type="ORF">RJ639_039783</name>
</gene>
<dbReference type="Proteomes" id="UP001188597">
    <property type="component" value="Unassembled WGS sequence"/>
</dbReference>
<protein>
    <recommendedName>
        <fullName evidence="7">Pentatricopeptide repeat-containing protein</fullName>
    </recommendedName>
</protein>
<feature type="region of interest" description="Disordered" evidence="4">
    <location>
        <begin position="1"/>
        <end position="100"/>
    </location>
</feature>
<dbReference type="Pfam" id="PF01535">
    <property type="entry name" value="PPR"/>
    <property type="match status" value="2"/>
</dbReference>
<dbReference type="PANTHER" id="PTHR47936">
    <property type="entry name" value="PPR_LONG DOMAIN-CONTAINING PROTEIN"/>
    <property type="match status" value="1"/>
</dbReference>
<dbReference type="Gene3D" id="1.25.40.10">
    <property type="entry name" value="Tetratricopeptide repeat domain"/>
    <property type="match status" value="2"/>
</dbReference>
<keyword evidence="6" id="KW-1185">Reference proteome</keyword>
<organism evidence="5 6">
    <name type="scientific">Escallonia herrerae</name>
    <dbReference type="NCBI Taxonomy" id="1293975"/>
    <lineage>
        <taxon>Eukaryota</taxon>
        <taxon>Viridiplantae</taxon>
        <taxon>Streptophyta</taxon>
        <taxon>Embryophyta</taxon>
        <taxon>Tracheophyta</taxon>
        <taxon>Spermatophyta</taxon>
        <taxon>Magnoliopsida</taxon>
        <taxon>eudicotyledons</taxon>
        <taxon>Gunneridae</taxon>
        <taxon>Pentapetalae</taxon>
        <taxon>asterids</taxon>
        <taxon>campanulids</taxon>
        <taxon>Escalloniales</taxon>
        <taxon>Escalloniaceae</taxon>
        <taxon>Escallonia</taxon>
    </lineage>
</organism>
<evidence type="ECO:0000313" key="5">
    <source>
        <dbReference type="EMBL" id="KAK3029923.1"/>
    </source>
</evidence>
<dbReference type="NCBIfam" id="TIGR00756">
    <property type="entry name" value="PPR"/>
    <property type="match status" value="2"/>
</dbReference>
<dbReference type="EMBL" id="JAVXUP010000359">
    <property type="protein sequence ID" value="KAK3029923.1"/>
    <property type="molecule type" value="Genomic_DNA"/>
</dbReference>
<dbReference type="PROSITE" id="PS51375">
    <property type="entry name" value="PPR"/>
    <property type="match status" value="1"/>
</dbReference>
<accession>A0AA89B801</accession>
<evidence type="ECO:0000256" key="1">
    <source>
        <dbReference type="ARBA" id="ARBA00007626"/>
    </source>
</evidence>
<feature type="compositionally biased region" description="Polar residues" evidence="4">
    <location>
        <begin position="56"/>
        <end position="65"/>
    </location>
</feature>
<sequence>MGKVTATGGHNTGKAGFTTQGSEKRMQPKKKKVTDPNPKGWLQPEAGRKKYPVRRNNATSGQQCATGGARGAALRSKSAPPRPSLLQIYNNSPPAPPSPQIYATVARGQLRPLRPKATTPLRQDRWLKPRLETPLVPHRCTTVTPPSSLLSGTVAEEPRAELGLCLTEAFREMTAHRSRSRSDDVQLHRFNSVSALPCLSDSSSDEDSVHTHNNTNRLLEVDTYKVCELLNKLRREPTVAISLFTQLKEQGFRHDVSTYMAFIRILCQFGMDRRLDSVLLEVINAKERELGFDISDLFDRLAEGLKSGGLHSLTRALDALIKVYASNGMFDQAIDTLFQTKRRGFVPHIFTCNFLMNRAIESGKSEMSVAIYKQLKRLGLNPNVYTYAIVVKVLCRQGNLEEAVDVLCEMEEAGVTPDGFTYSTYVEGLCLHGRADLGYELLCQWRAAKVPISVFSYSAVIRGFVNDRMLEKAEGILVDMEEVGPIHTVILP</sequence>
<name>A0AA89B801_9ASTE</name>
<proteinExistence type="inferred from homology"/>
<comment type="caution">
    <text evidence="5">The sequence shown here is derived from an EMBL/GenBank/DDBJ whole genome shotgun (WGS) entry which is preliminary data.</text>
</comment>
<dbReference type="Pfam" id="PF12854">
    <property type="entry name" value="PPR_1"/>
    <property type="match status" value="1"/>
</dbReference>
<keyword evidence="2" id="KW-0677">Repeat</keyword>
<comment type="similarity">
    <text evidence="1">Belongs to the PPR family. P subfamily.</text>
</comment>
<evidence type="ECO:0000256" key="2">
    <source>
        <dbReference type="ARBA" id="ARBA00022737"/>
    </source>
</evidence>